<keyword evidence="3" id="KW-1185">Reference proteome</keyword>
<evidence type="ECO:0000256" key="1">
    <source>
        <dbReference type="SAM" id="MobiDB-lite"/>
    </source>
</evidence>
<proteinExistence type="predicted"/>
<name>A0A835XK32_9CHLO</name>
<comment type="caution">
    <text evidence="2">The sequence shown here is derived from an EMBL/GenBank/DDBJ whole genome shotgun (WGS) entry which is preliminary data.</text>
</comment>
<evidence type="ECO:0000313" key="2">
    <source>
        <dbReference type="EMBL" id="KAG2484904.1"/>
    </source>
</evidence>
<feature type="compositionally biased region" description="Low complexity" evidence="1">
    <location>
        <begin position="253"/>
        <end position="279"/>
    </location>
</feature>
<gene>
    <name evidence="2" type="ORF">HYH03_016290</name>
</gene>
<dbReference type="Proteomes" id="UP000612055">
    <property type="component" value="Unassembled WGS sequence"/>
</dbReference>
<evidence type="ECO:0000313" key="3">
    <source>
        <dbReference type="Proteomes" id="UP000612055"/>
    </source>
</evidence>
<accession>A0A835XK32</accession>
<sequence>MKAFLNPALDEVHLVTAIHTDEGRIPALSRQRELLEPGLADNVHHHIVPKEDEYTLYESLGRHVATAVRPHLIFMSSTALCTNPPPPPSSVLGLIRSSSASGAAPGGGGPGAGLGGGGGSGLSGLSGVLGASSVALKILPELRCAPVLLAKYNSKGGWLAAAMQSASAGQASWLSGGASLASTGRPGSSGGGMGMGSSMLDGAGEGLGSERTSPQFGRISADRPSPQFGRGSGGTPPAAPASLAGALNGGPSSGSLLSGMGASTGSLAGTGRSSRSLSAPDRGASTPMRLMVDLHANSRAVLDWLFEHFSTDRDHLVLTVSQAYDEKNNVRPAATRLLTAFGVQAAVNGVHSSERTLLAGHSSKALPGAVADASPDLLVLQTPRCKGIPASMQELLYGAKTSFLIWPPDYDPAH</sequence>
<feature type="region of interest" description="Disordered" evidence="1">
    <location>
        <begin position="180"/>
        <end position="285"/>
    </location>
</feature>
<dbReference type="AlphaFoldDB" id="A0A835XK32"/>
<organism evidence="2 3">
    <name type="scientific">Edaphochlamys debaryana</name>
    <dbReference type="NCBI Taxonomy" id="47281"/>
    <lineage>
        <taxon>Eukaryota</taxon>
        <taxon>Viridiplantae</taxon>
        <taxon>Chlorophyta</taxon>
        <taxon>core chlorophytes</taxon>
        <taxon>Chlorophyceae</taxon>
        <taxon>CS clade</taxon>
        <taxon>Chlamydomonadales</taxon>
        <taxon>Chlamydomonadales incertae sedis</taxon>
        <taxon>Edaphochlamys</taxon>
    </lineage>
</organism>
<protein>
    <submittedName>
        <fullName evidence="2">Uncharacterized protein</fullName>
    </submittedName>
</protein>
<dbReference type="EMBL" id="JAEHOE010000139">
    <property type="protein sequence ID" value="KAG2484904.1"/>
    <property type="molecule type" value="Genomic_DNA"/>
</dbReference>
<reference evidence="2" key="1">
    <citation type="journal article" date="2020" name="bioRxiv">
        <title>Comparative genomics of Chlamydomonas.</title>
        <authorList>
            <person name="Craig R.J."/>
            <person name="Hasan A.R."/>
            <person name="Ness R.W."/>
            <person name="Keightley P.D."/>
        </authorList>
    </citation>
    <scope>NUCLEOTIDE SEQUENCE</scope>
    <source>
        <strain evidence="2">CCAP 11/70</strain>
    </source>
</reference>
<dbReference type="OrthoDB" id="529017at2759"/>